<name>A0AA35R4J2_GEOBA</name>
<evidence type="ECO:0000259" key="2">
    <source>
        <dbReference type="Pfam" id="PF01370"/>
    </source>
</evidence>
<dbReference type="PANTHER" id="PTHR42687">
    <property type="entry name" value="L-THREONINE 3-DEHYDROGENASE"/>
    <property type="match status" value="1"/>
</dbReference>
<dbReference type="EMBL" id="CASHTH010000458">
    <property type="protein sequence ID" value="CAI8002011.1"/>
    <property type="molecule type" value="Genomic_DNA"/>
</dbReference>
<dbReference type="Pfam" id="PF01370">
    <property type="entry name" value="Epimerase"/>
    <property type="match status" value="1"/>
</dbReference>
<protein>
    <submittedName>
        <fullName evidence="3">Uncharacterized epimerase/dehydratase SACOL0599</fullName>
    </submittedName>
</protein>
<gene>
    <name evidence="3" type="ORF">GBAR_LOCUS3305</name>
</gene>
<accession>A0AA35R4J2</accession>
<dbReference type="GO" id="GO:0006567">
    <property type="term" value="P:L-threonine catabolic process"/>
    <property type="evidence" value="ECO:0007669"/>
    <property type="project" value="TreeGrafter"/>
</dbReference>
<comment type="caution">
    <text evidence="3">The sequence shown here is derived from an EMBL/GenBank/DDBJ whole genome shotgun (WGS) entry which is preliminary data.</text>
</comment>
<comment type="similarity">
    <text evidence="1">Belongs to the NAD(P)-dependent epimerase/dehydratase family.</text>
</comment>
<dbReference type="InterPro" id="IPR051225">
    <property type="entry name" value="NAD(P)_epim/dehydratase"/>
</dbReference>
<feature type="domain" description="NAD-dependent epimerase/dehydratase" evidence="2">
    <location>
        <begin position="4"/>
        <end position="242"/>
    </location>
</feature>
<evidence type="ECO:0000313" key="4">
    <source>
        <dbReference type="Proteomes" id="UP001174909"/>
    </source>
</evidence>
<evidence type="ECO:0000313" key="3">
    <source>
        <dbReference type="EMBL" id="CAI8002011.1"/>
    </source>
</evidence>
<sequence length="318" mass="35331">MRRILVTGAAGQLGSELIPALRERYGSDNVVAAMHRSPLTEEVADSGPFTQVDATEQDSVERAIRDYDIDSLYHLGSLLSVAAEANRPLAHRVNIIGLLNVLEAACDTGLERVVIPSSIAAFGIDTPHDSTPNETLQRPTSLYGISKVFGELMGNYFFERVGLDVRGVRLPGVVSWKVEPGGGTTDYAVDAFYGAIREGRYTCYLRPGTYLPMMYVPDAIKALIEVAEADVDGLKHHADYNVNSMSFEPTELAEAIRRRMPGFEMDYDVDPLRQYIADSWPNSLDDSVARQEWDWRPDYGLEAMVDDMYENLSRKLLG</sequence>
<dbReference type="SUPFAM" id="SSF51735">
    <property type="entry name" value="NAD(P)-binding Rossmann-fold domains"/>
    <property type="match status" value="1"/>
</dbReference>
<dbReference type="GO" id="GO:0008743">
    <property type="term" value="F:L-threonine 3-dehydrogenase activity"/>
    <property type="evidence" value="ECO:0007669"/>
    <property type="project" value="TreeGrafter"/>
</dbReference>
<dbReference type="Proteomes" id="UP001174909">
    <property type="component" value="Unassembled WGS sequence"/>
</dbReference>
<dbReference type="PANTHER" id="PTHR42687:SF1">
    <property type="entry name" value="L-THREONINE 3-DEHYDROGENASE, MITOCHONDRIAL"/>
    <property type="match status" value="1"/>
</dbReference>
<reference evidence="3" key="1">
    <citation type="submission" date="2023-03" db="EMBL/GenBank/DDBJ databases">
        <authorList>
            <person name="Steffen K."/>
            <person name="Cardenas P."/>
        </authorList>
    </citation>
    <scope>NUCLEOTIDE SEQUENCE</scope>
</reference>
<organism evidence="3 4">
    <name type="scientific">Geodia barretti</name>
    <name type="common">Barrett's horny sponge</name>
    <dbReference type="NCBI Taxonomy" id="519541"/>
    <lineage>
        <taxon>Eukaryota</taxon>
        <taxon>Metazoa</taxon>
        <taxon>Porifera</taxon>
        <taxon>Demospongiae</taxon>
        <taxon>Heteroscleromorpha</taxon>
        <taxon>Tetractinellida</taxon>
        <taxon>Astrophorina</taxon>
        <taxon>Geodiidae</taxon>
        <taxon>Geodia</taxon>
    </lineage>
</organism>
<proteinExistence type="inferred from homology"/>
<evidence type="ECO:0000256" key="1">
    <source>
        <dbReference type="ARBA" id="ARBA00007637"/>
    </source>
</evidence>
<dbReference type="Gene3D" id="3.40.50.720">
    <property type="entry name" value="NAD(P)-binding Rossmann-like Domain"/>
    <property type="match status" value="1"/>
</dbReference>
<keyword evidence="4" id="KW-1185">Reference proteome</keyword>
<dbReference type="AlphaFoldDB" id="A0AA35R4J2"/>
<dbReference type="InterPro" id="IPR036291">
    <property type="entry name" value="NAD(P)-bd_dom_sf"/>
</dbReference>
<dbReference type="InterPro" id="IPR001509">
    <property type="entry name" value="Epimerase_deHydtase"/>
</dbReference>